<dbReference type="SUPFAM" id="SSF81383">
    <property type="entry name" value="F-box domain"/>
    <property type="match status" value="1"/>
</dbReference>
<reference evidence="2" key="1">
    <citation type="journal article" date="2023" name="Mol. Phylogenet. Evol.">
        <title>Genome-scale phylogeny and comparative genomics of the fungal order Sordariales.</title>
        <authorList>
            <person name="Hensen N."/>
            <person name="Bonometti L."/>
            <person name="Westerberg I."/>
            <person name="Brannstrom I.O."/>
            <person name="Guillou S."/>
            <person name="Cros-Aarteil S."/>
            <person name="Calhoun S."/>
            <person name="Haridas S."/>
            <person name="Kuo A."/>
            <person name="Mondo S."/>
            <person name="Pangilinan J."/>
            <person name="Riley R."/>
            <person name="LaButti K."/>
            <person name="Andreopoulos B."/>
            <person name="Lipzen A."/>
            <person name="Chen C."/>
            <person name="Yan M."/>
            <person name="Daum C."/>
            <person name="Ng V."/>
            <person name="Clum A."/>
            <person name="Steindorff A."/>
            <person name="Ohm R.A."/>
            <person name="Martin F."/>
            <person name="Silar P."/>
            <person name="Natvig D.O."/>
            <person name="Lalanne C."/>
            <person name="Gautier V."/>
            <person name="Ament-Velasquez S.L."/>
            <person name="Kruys A."/>
            <person name="Hutchinson M.I."/>
            <person name="Powell A.J."/>
            <person name="Barry K."/>
            <person name="Miller A.N."/>
            <person name="Grigoriev I.V."/>
            <person name="Debuchy R."/>
            <person name="Gladieux P."/>
            <person name="Hiltunen Thoren M."/>
            <person name="Johannesson H."/>
        </authorList>
    </citation>
    <scope>NUCLEOTIDE SEQUENCE</scope>
    <source>
        <strain evidence="2">CBS 958.72</strain>
    </source>
</reference>
<dbReference type="Pfam" id="PF12937">
    <property type="entry name" value="F-box-like"/>
    <property type="match status" value="1"/>
</dbReference>
<feature type="domain" description="F-box" evidence="1">
    <location>
        <begin position="1"/>
        <end position="41"/>
    </location>
</feature>
<dbReference type="PROSITE" id="PS50181">
    <property type="entry name" value="FBOX"/>
    <property type="match status" value="1"/>
</dbReference>
<protein>
    <recommendedName>
        <fullName evidence="1">F-box domain-containing protein</fullName>
    </recommendedName>
</protein>
<dbReference type="CDD" id="cd09917">
    <property type="entry name" value="F-box_SF"/>
    <property type="match status" value="1"/>
</dbReference>
<dbReference type="InterPro" id="IPR036047">
    <property type="entry name" value="F-box-like_dom_sf"/>
</dbReference>
<comment type="caution">
    <text evidence="2">The sequence shown here is derived from an EMBL/GenBank/DDBJ whole genome shotgun (WGS) entry which is preliminary data.</text>
</comment>
<keyword evidence="3" id="KW-1185">Reference proteome</keyword>
<reference evidence="2" key="2">
    <citation type="submission" date="2023-06" db="EMBL/GenBank/DDBJ databases">
        <authorList>
            <consortium name="Lawrence Berkeley National Laboratory"/>
            <person name="Haridas S."/>
            <person name="Hensen N."/>
            <person name="Bonometti L."/>
            <person name="Westerberg I."/>
            <person name="Brannstrom I.O."/>
            <person name="Guillou S."/>
            <person name="Cros-Aarteil S."/>
            <person name="Calhoun S."/>
            <person name="Kuo A."/>
            <person name="Mondo S."/>
            <person name="Pangilinan J."/>
            <person name="Riley R."/>
            <person name="Labutti K."/>
            <person name="Andreopoulos B."/>
            <person name="Lipzen A."/>
            <person name="Chen C."/>
            <person name="Yanf M."/>
            <person name="Daum C."/>
            <person name="Ng V."/>
            <person name="Clum A."/>
            <person name="Steindorff A."/>
            <person name="Ohm R."/>
            <person name="Martin F."/>
            <person name="Silar P."/>
            <person name="Natvig D."/>
            <person name="Lalanne C."/>
            <person name="Gautier V."/>
            <person name="Ament-Velasquez S.L."/>
            <person name="Kruys A."/>
            <person name="Hutchinson M.I."/>
            <person name="Powell A.J."/>
            <person name="Barry K."/>
            <person name="Miller A.N."/>
            <person name="Grigoriev I.V."/>
            <person name="Debuchy R."/>
            <person name="Gladieux P."/>
            <person name="Thoren M.H."/>
            <person name="Johannesson H."/>
        </authorList>
    </citation>
    <scope>NUCLEOTIDE SEQUENCE</scope>
    <source>
        <strain evidence="2">CBS 958.72</strain>
    </source>
</reference>
<dbReference type="AlphaFoldDB" id="A0AAE0JYY4"/>
<accession>A0AAE0JYY4</accession>
<proteinExistence type="predicted"/>
<name>A0AAE0JYY4_9PEZI</name>
<organism evidence="2 3">
    <name type="scientific">Lasiosphaeria ovina</name>
    <dbReference type="NCBI Taxonomy" id="92902"/>
    <lineage>
        <taxon>Eukaryota</taxon>
        <taxon>Fungi</taxon>
        <taxon>Dikarya</taxon>
        <taxon>Ascomycota</taxon>
        <taxon>Pezizomycotina</taxon>
        <taxon>Sordariomycetes</taxon>
        <taxon>Sordariomycetidae</taxon>
        <taxon>Sordariales</taxon>
        <taxon>Lasiosphaeriaceae</taxon>
        <taxon>Lasiosphaeria</taxon>
    </lineage>
</organism>
<evidence type="ECO:0000259" key="1">
    <source>
        <dbReference type="PROSITE" id="PS50181"/>
    </source>
</evidence>
<evidence type="ECO:0000313" key="2">
    <source>
        <dbReference type="EMBL" id="KAK3366963.1"/>
    </source>
</evidence>
<sequence length="71" mass="8136">MPPELLLMILEQLPPESAVAFALTCRAFYAARRADDVVGAYSCYSCDKLHPATMLPLRRKSRVPRCLRLRW</sequence>
<gene>
    <name evidence="2" type="ORF">B0T24DRAFT_722833</name>
</gene>
<dbReference type="InterPro" id="IPR001810">
    <property type="entry name" value="F-box_dom"/>
</dbReference>
<evidence type="ECO:0000313" key="3">
    <source>
        <dbReference type="Proteomes" id="UP001287356"/>
    </source>
</evidence>
<dbReference type="Proteomes" id="UP001287356">
    <property type="component" value="Unassembled WGS sequence"/>
</dbReference>
<dbReference type="EMBL" id="JAULSN010000007">
    <property type="protein sequence ID" value="KAK3366963.1"/>
    <property type="molecule type" value="Genomic_DNA"/>
</dbReference>